<dbReference type="EMBL" id="JAWDGP010000221">
    <property type="protein sequence ID" value="KAK3802641.1"/>
    <property type="molecule type" value="Genomic_DNA"/>
</dbReference>
<keyword evidence="2" id="KW-1185">Reference proteome</keyword>
<comment type="caution">
    <text evidence="1">The sequence shown here is derived from an EMBL/GenBank/DDBJ whole genome shotgun (WGS) entry which is preliminary data.</text>
</comment>
<evidence type="ECO:0000313" key="2">
    <source>
        <dbReference type="Proteomes" id="UP001283361"/>
    </source>
</evidence>
<sequence length="229" mass="25144">VSVDAGLFDAPEAAAADFHNTGQLWSSEEYTLVQQGHTSMVQMFAPLSSYDGGGQFLAVNYTALTTLVYPRSFVGHVLTTNSGLVNASLAVLPQTTSPQSLHHNQGISFSTGGRGGYGPLWINTRRAPAHSSMHVRNKWVGEDASDGQETLLKTPSLRLDIWAGLHLKRVKLCTGLCFPCLSSRLARECFQHWLGQSVLYTPGWPSVDQFDSDKAKLWFNETWSFAELP</sequence>
<protein>
    <submittedName>
        <fullName evidence="1">Uncharacterized protein</fullName>
    </submittedName>
</protein>
<evidence type="ECO:0000313" key="1">
    <source>
        <dbReference type="EMBL" id="KAK3802641.1"/>
    </source>
</evidence>
<organism evidence="1 2">
    <name type="scientific">Elysia crispata</name>
    <name type="common">lettuce slug</name>
    <dbReference type="NCBI Taxonomy" id="231223"/>
    <lineage>
        <taxon>Eukaryota</taxon>
        <taxon>Metazoa</taxon>
        <taxon>Spiralia</taxon>
        <taxon>Lophotrochozoa</taxon>
        <taxon>Mollusca</taxon>
        <taxon>Gastropoda</taxon>
        <taxon>Heterobranchia</taxon>
        <taxon>Euthyneura</taxon>
        <taxon>Panpulmonata</taxon>
        <taxon>Sacoglossa</taxon>
        <taxon>Placobranchoidea</taxon>
        <taxon>Plakobranchidae</taxon>
        <taxon>Elysia</taxon>
    </lineage>
</organism>
<name>A0AAE1BC68_9GAST</name>
<dbReference type="Proteomes" id="UP001283361">
    <property type="component" value="Unassembled WGS sequence"/>
</dbReference>
<reference evidence="1" key="1">
    <citation type="journal article" date="2023" name="G3 (Bethesda)">
        <title>A reference genome for the long-term kleptoplast-retaining sea slug Elysia crispata morphotype clarki.</title>
        <authorList>
            <person name="Eastman K.E."/>
            <person name="Pendleton A.L."/>
            <person name="Shaikh M.A."/>
            <person name="Suttiyut T."/>
            <person name="Ogas R."/>
            <person name="Tomko P."/>
            <person name="Gavelis G."/>
            <person name="Widhalm J.R."/>
            <person name="Wisecaver J.H."/>
        </authorList>
    </citation>
    <scope>NUCLEOTIDE SEQUENCE</scope>
    <source>
        <strain evidence="1">ECLA1</strain>
    </source>
</reference>
<dbReference type="AlphaFoldDB" id="A0AAE1BC68"/>
<proteinExistence type="predicted"/>
<gene>
    <name evidence="1" type="ORF">RRG08_010412</name>
</gene>
<feature type="non-terminal residue" evidence="1">
    <location>
        <position position="229"/>
    </location>
</feature>
<accession>A0AAE1BC68</accession>